<feature type="domain" description="Nucleoporin Nup120/160 beta-propeller" evidence="5">
    <location>
        <begin position="57"/>
        <end position="285"/>
    </location>
</feature>
<evidence type="ECO:0000256" key="2">
    <source>
        <dbReference type="ARBA" id="ARBA00022448"/>
    </source>
</evidence>
<comment type="subcellular location">
    <subcellularLocation>
        <location evidence="1">Nucleus</location>
    </subcellularLocation>
</comment>
<reference evidence="6" key="1">
    <citation type="submission" date="2022-06" db="EMBL/GenBank/DDBJ databases">
        <authorList>
            <person name="Berger JAMES D."/>
            <person name="Berger JAMES D."/>
        </authorList>
    </citation>
    <scope>NUCLEOTIDE SEQUENCE [LARGE SCALE GENOMIC DNA]</scope>
</reference>
<evidence type="ECO:0000313" key="6">
    <source>
        <dbReference type="Proteomes" id="UP000050795"/>
    </source>
</evidence>
<dbReference type="InterPro" id="IPR059141">
    <property type="entry name" value="Beta-prop_Nup120_160"/>
</dbReference>
<evidence type="ECO:0000313" key="7">
    <source>
        <dbReference type="WBParaSite" id="TREG1_80750.1"/>
    </source>
</evidence>
<keyword evidence="2" id="KW-0813">Transport</keyword>
<organism evidence="6 7">
    <name type="scientific">Trichobilharzia regenti</name>
    <name type="common">Nasal bird schistosome</name>
    <dbReference type="NCBI Taxonomy" id="157069"/>
    <lineage>
        <taxon>Eukaryota</taxon>
        <taxon>Metazoa</taxon>
        <taxon>Spiralia</taxon>
        <taxon>Lophotrochozoa</taxon>
        <taxon>Platyhelminthes</taxon>
        <taxon>Trematoda</taxon>
        <taxon>Digenea</taxon>
        <taxon>Strigeidida</taxon>
        <taxon>Schistosomatoidea</taxon>
        <taxon>Schistosomatidae</taxon>
        <taxon>Trichobilharzia</taxon>
    </lineage>
</organism>
<evidence type="ECO:0000256" key="1">
    <source>
        <dbReference type="ARBA" id="ARBA00004123"/>
    </source>
</evidence>
<accession>A0AA85K6B6</accession>
<dbReference type="Proteomes" id="UP000050795">
    <property type="component" value="Unassembled WGS sequence"/>
</dbReference>
<dbReference type="AlphaFoldDB" id="A0AA85K6B6"/>
<keyword evidence="3" id="KW-0539">Nucleus</keyword>
<evidence type="ECO:0000259" key="5">
    <source>
        <dbReference type="Pfam" id="PF11715"/>
    </source>
</evidence>
<name>A0AA85K6B6_TRIRE</name>
<dbReference type="InterPro" id="IPR021717">
    <property type="entry name" value="Nucleoporin_Nup160"/>
</dbReference>
<proteinExistence type="predicted"/>
<feature type="region of interest" description="Disordered" evidence="4">
    <location>
        <begin position="888"/>
        <end position="908"/>
    </location>
</feature>
<sequence length="908" mass="101480">MSVLFSELYTLDSVTSGDFPTIVINHDTFTRTLQDVSFPDKAGGFTFSDPTDNLANRFILWRSHGDILELQEISLHHNLTNNILKVSFGGSAIVSCHISETHEAVVCLVCTSHGASQLLFTHPRMLPNAANVSIIGNKKNVQYSFHQIKGLQPSVIRCGTAFVLHHSGVSVFAYGLSTGSIMIARVLPFDSTAPEGTEVFELCQTSIIQKLWSGITPFSSKTDNDSASSPLDIISLDLGCDEYFLATICRDHRLRLWDFKHRNCFAVLDLLEFLPRTLDLNASLDQSALHSNFAPGLCHRLSSEVVSSHSINIIVYMSMCLSSTANNMMIGLDFSQSKEVNTSYWCWIHMDIAKALNRNRECLSVLQVDPLIQDSNEGALNTYNNNDSYNTEFLSYESNMNSLLKIQKPDISVLDFIPSEIAKKSGGGNESSERGIKSKMLWVVYGGWRIKLILVILNWILPSWHKLPAYIAIQSASQEQLDSLWDETGIDVQLEIFLDHLFHPGCLSWFAITNAFKSICETYGLLDGDLLLNVSDLHETRVRIHRTLLVNIIPKLSRDDVKAMFKTFYSTAIDYHEHGLQPLGLLRIHKKMSSSSTSSSVGATVTFGKTLFPNEDTIIVIRRWGFSILRHLDDVEILLWNNIPPSIGRLQSSYSSSNISSKTNTKNIIDITTDCRKILGILQKQPKWCEWESCLFDCRKFDPTANPLLLVEQVIEQLDQINECWLPPPISSSVRFKSPFSTGSLSTAHLTAVSNLISLLDNCGIMEKSCQTLQSLFDMDSNNASSPSCEDIEITSQSWLNNNSNRSSGNRNSLTAGFRRQSLTAGSSGDHGGNSSSRFMEAVSNSCVEFLRQLCFNTTETRILFTFALLILIRRNELASNGLIKLHGKHRRERKNSHNDDDAGTQIL</sequence>
<evidence type="ECO:0000256" key="4">
    <source>
        <dbReference type="SAM" id="MobiDB-lite"/>
    </source>
</evidence>
<dbReference type="PANTHER" id="PTHR21286:SF0">
    <property type="entry name" value="NUCLEAR PORE COMPLEX PROTEIN NUP160"/>
    <property type="match status" value="1"/>
</dbReference>
<dbReference type="Pfam" id="PF11715">
    <property type="entry name" value="Beta-prop_Nup120_160"/>
    <property type="match status" value="1"/>
</dbReference>
<evidence type="ECO:0000256" key="3">
    <source>
        <dbReference type="ARBA" id="ARBA00023242"/>
    </source>
</evidence>
<reference evidence="7" key="2">
    <citation type="submission" date="2023-11" db="UniProtKB">
        <authorList>
            <consortium name="WormBaseParasite"/>
        </authorList>
    </citation>
    <scope>IDENTIFICATION</scope>
</reference>
<dbReference type="PANTHER" id="PTHR21286">
    <property type="entry name" value="NUCLEAR PORE COMPLEX PROTEIN NUP160"/>
    <property type="match status" value="1"/>
</dbReference>
<protein>
    <recommendedName>
        <fullName evidence="5">Nucleoporin Nup120/160 beta-propeller domain-containing protein</fullName>
    </recommendedName>
</protein>
<dbReference type="WBParaSite" id="TREG1_80750.1">
    <property type="protein sequence ID" value="TREG1_80750.1"/>
    <property type="gene ID" value="TREG1_80750"/>
</dbReference>
<dbReference type="GO" id="GO:0017056">
    <property type="term" value="F:structural constituent of nuclear pore"/>
    <property type="evidence" value="ECO:0007669"/>
    <property type="project" value="TreeGrafter"/>
</dbReference>
<dbReference type="GO" id="GO:0005643">
    <property type="term" value="C:nuclear pore"/>
    <property type="evidence" value="ECO:0007669"/>
    <property type="project" value="TreeGrafter"/>
</dbReference>
<keyword evidence="6" id="KW-1185">Reference proteome</keyword>